<evidence type="ECO:0000256" key="4">
    <source>
        <dbReference type="ARBA" id="ARBA00022989"/>
    </source>
</evidence>
<dbReference type="Pfam" id="PF03649">
    <property type="entry name" value="UPF0014"/>
    <property type="match status" value="1"/>
</dbReference>
<name>A0A921F656_9LACO</name>
<proteinExistence type="inferred from homology"/>
<dbReference type="PANTHER" id="PTHR30028">
    <property type="entry name" value="UPF0014 INNER MEMBRANE PROTEIN YBBM-RELATED"/>
    <property type="match status" value="1"/>
</dbReference>
<dbReference type="GO" id="GO:0005886">
    <property type="term" value="C:plasma membrane"/>
    <property type="evidence" value="ECO:0007669"/>
    <property type="project" value="TreeGrafter"/>
</dbReference>
<keyword evidence="5 6" id="KW-0472">Membrane</keyword>
<comment type="similarity">
    <text evidence="2">Belongs to the UPF0014 family.</text>
</comment>
<dbReference type="InterPro" id="IPR005226">
    <property type="entry name" value="UPF0014_fam"/>
</dbReference>
<feature type="transmembrane region" description="Helical" evidence="6">
    <location>
        <begin position="214"/>
        <end position="240"/>
    </location>
</feature>
<evidence type="ECO:0000313" key="8">
    <source>
        <dbReference type="Proteomes" id="UP000707535"/>
    </source>
</evidence>
<reference evidence="7" key="2">
    <citation type="submission" date="2021-09" db="EMBL/GenBank/DDBJ databases">
        <authorList>
            <person name="Gilroy R."/>
        </authorList>
    </citation>
    <scope>NUCLEOTIDE SEQUENCE</scope>
    <source>
        <strain evidence="7">CHK174-6876</strain>
    </source>
</reference>
<accession>A0A921F656</accession>
<comment type="caution">
    <text evidence="7">The sequence shown here is derived from an EMBL/GenBank/DDBJ whole genome shotgun (WGS) entry which is preliminary data.</text>
</comment>
<evidence type="ECO:0000313" key="7">
    <source>
        <dbReference type="EMBL" id="HJE96059.1"/>
    </source>
</evidence>
<dbReference type="RefSeq" id="WP_270333910.1">
    <property type="nucleotide sequence ID" value="NZ_CP173417.1"/>
</dbReference>
<feature type="transmembrane region" description="Helical" evidence="6">
    <location>
        <begin position="121"/>
        <end position="144"/>
    </location>
</feature>
<dbReference type="EMBL" id="DYXG01000008">
    <property type="protein sequence ID" value="HJE96059.1"/>
    <property type="molecule type" value="Genomic_DNA"/>
</dbReference>
<evidence type="ECO:0000256" key="3">
    <source>
        <dbReference type="ARBA" id="ARBA00022692"/>
    </source>
</evidence>
<comment type="subcellular location">
    <subcellularLocation>
        <location evidence="1">Membrane</location>
        <topology evidence="1">Multi-pass membrane protein</topology>
    </subcellularLocation>
</comment>
<evidence type="ECO:0000256" key="5">
    <source>
        <dbReference type="ARBA" id="ARBA00023136"/>
    </source>
</evidence>
<keyword evidence="3 6" id="KW-0812">Transmembrane</keyword>
<sequence>MNLAVNNQGLALAFVLVLITMGIAYKEKLQVNKEIIISVIRAIVQLFLVGYLLKYVFRANNNILTIALALIIIFNASYNAMKRSQGIEHGFRNSFLAIFISTGVTLTVLVGIGTIKMIPSQLVPITGMIASNAMVAIGICYRNLNQAFRDQRQQLLERLALGADLKDASLPILQETIKIGIQPTIDSAKTVGIVSLPGMMSGLIFAGVDPVRAIKYQILVTFMLLSTTGIASFIACYLSYRSFYNERKQLL</sequence>
<feature type="transmembrane region" description="Helical" evidence="6">
    <location>
        <begin position="6"/>
        <end position="25"/>
    </location>
</feature>
<reference evidence="7" key="1">
    <citation type="journal article" date="2021" name="PeerJ">
        <title>Extensive microbial diversity within the chicken gut microbiome revealed by metagenomics and culture.</title>
        <authorList>
            <person name="Gilroy R."/>
            <person name="Ravi A."/>
            <person name="Getino M."/>
            <person name="Pursley I."/>
            <person name="Horton D.L."/>
            <person name="Alikhan N.F."/>
            <person name="Baker D."/>
            <person name="Gharbi K."/>
            <person name="Hall N."/>
            <person name="Watson M."/>
            <person name="Adriaenssens E.M."/>
            <person name="Foster-Nyarko E."/>
            <person name="Jarju S."/>
            <person name="Secka A."/>
            <person name="Antonio M."/>
            <person name="Oren A."/>
            <person name="Chaudhuri R.R."/>
            <person name="La Ragione R."/>
            <person name="Hildebrand F."/>
            <person name="Pallen M.J."/>
        </authorList>
    </citation>
    <scope>NUCLEOTIDE SEQUENCE</scope>
    <source>
        <strain evidence="7">CHK174-6876</strain>
    </source>
</reference>
<feature type="transmembrane region" description="Helical" evidence="6">
    <location>
        <begin position="190"/>
        <end position="208"/>
    </location>
</feature>
<dbReference type="AlphaFoldDB" id="A0A921F656"/>
<dbReference type="PANTHER" id="PTHR30028:SF0">
    <property type="entry name" value="PROTEIN ALUMINUM SENSITIVE 3"/>
    <property type="match status" value="1"/>
</dbReference>
<feature type="transmembrane region" description="Helical" evidence="6">
    <location>
        <begin position="63"/>
        <end position="81"/>
    </location>
</feature>
<gene>
    <name evidence="7" type="primary">fetB</name>
    <name evidence="7" type="ORF">K8V00_00430</name>
</gene>
<feature type="transmembrane region" description="Helical" evidence="6">
    <location>
        <begin position="93"/>
        <end position="115"/>
    </location>
</feature>
<evidence type="ECO:0000256" key="2">
    <source>
        <dbReference type="ARBA" id="ARBA00005268"/>
    </source>
</evidence>
<feature type="transmembrane region" description="Helical" evidence="6">
    <location>
        <begin position="37"/>
        <end position="57"/>
    </location>
</feature>
<organism evidence="7 8">
    <name type="scientific">Ligilactobacillus acidipiscis</name>
    <dbReference type="NCBI Taxonomy" id="89059"/>
    <lineage>
        <taxon>Bacteria</taxon>
        <taxon>Bacillati</taxon>
        <taxon>Bacillota</taxon>
        <taxon>Bacilli</taxon>
        <taxon>Lactobacillales</taxon>
        <taxon>Lactobacillaceae</taxon>
        <taxon>Ligilactobacillus</taxon>
    </lineage>
</organism>
<keyword evidence="4 6" id="KW-1133">Transmembrane helix</keyword>
<dbReference type="Proteomes" id="UP000707535">
    <property type="component" value="Unassembled WGS sequence"/>
</dbReference>
<evidence type="ECO:0000256" key="6">
    <source>
        <dbReference type="SAM" id="Phobius"/>
    </source>
</evidence>
<evidence type="ECO:0000256" key="1">
    <source>
        <dbReference type="ARBA" id="ARBA00004141"/>
    </source>
</evidence>
<protein>
    <submittedName>
        <fullName evidence="7">Iron export ABC transporter permease subunit FetB</fullName>
    </submittedName>
</protein>